<dbReference type="OMA" id="DITCNKV"/>
<reference evidence="4 5" key="1">
    <citation type="journal article" date="2007" name="Science">
        <title>Sea anemone genome reveals ancestral eumetazoan gene repertoire and genomic organization.</title>
        <authorList>
            <person name="Putnam N.H."/>
            <person name="Srivastava M."/>
            <person name="Hellsten U."/>
            <person name="Dirks B."/>
            <person name="Chapman J."/>
            <person name="Salamov A."/>
            <person name="Terry A."/>
            <person name="Shapiro H."/>
            <person name="Lindquist E."/>
            <person name="Kapitonov V.V."/>
            <person name="Jurka J."/>
            <person name="Genikhovich G."/>
            <person name="Grigoriev I.V."/>
            <person name="Lucas S.M."/>
            <person name="Steele R.E."/>
            <person name="Finnerty J.R."/>
            <person name="Technau U."/>
            <person name="Martindale M.Q."/>
            <person name="Rokhsar D.S."/>
        </authorList>
    </citation>
    <scope>NUCLEOTIDE SEQUENCE [LARGE SCALE GENOMIC DNA]</scope>
    <source>
        <strain evidence="5">CH2 X CH6</strain>
    </source>
</reference>
<dbReference type="InterPro" id="IPR050473">
    <property type="entry name" value="A2M/Complement_sys"/>
</dbReference>
<evidence type="ECO:0000313" key="4">
    <source>
        <dbReference type="EMBL" id="EDO32955.1"/>
    </source>
</evidence>
<accession>A7STJ7</accession>
<keyword evidence="5" id="KW-1185">Reference proteome</keyword>
<gene>
    <name evidence="4" type="ORF">NEMVEDRAFT_v1g131171</name>
</gene>
<feature type="domain" description="Alpha-2-macroglobulin bait region" evidence="3">
    <location>
        <begin position="1"/>
        <end position="74"/>
    </location>
</feature>
<dbReference type="Gene3D" id="2.60.40.1930">
    <property type="match status" value="1"/>
</dbReference>
<dbReference type="eggNOG" id="KOG1366">
    <property type="taxonomic scope" value="Eukaryota"/>
</dbReference>
<evidence type="ECO:0000313" key="5">
    <source>
        <dbReference type="Proteomes" id="UP000001593"/>
    </source>
</evidence>
<proteinExistence type="predicted"/>
<dbReference type="Gene3D" id="6.20.50.160">
    <property type="match status" value="1"/>
</dbReference>
<dbReference type="PhylomeDB" id="A7STJ7"/>
<keyword evidence="1" id="KW-0732">Signal</keyword>
<dbReference type="EMBL" id="DS469797">
    <property type="protein sequence ID" value="EDO32955.1"/>
    <property type="molecule type" value="Genomic_DNA"/>
</dbReference>
<dbReference type="PANTHER" id="PTHR11412:SF136">
    <property type="entry name" value="CD109 ANTIGEN"/>
    <property type="match status" value="1"/>
</dbReference>
<organism evidence="4 5">
    <name type="scientific">Nematostella vectensis</name>
    <name type="common">Starlet sea anemone</name>
    <dbReference type="NCBI Taxonomy" id="45351"/>
    <lineage>
        <taxon>Eukaryota</taxon>
        <taxon>Metazoa</taxon>
        <taxon>Cnidaria</taxon>
        <taxon>Anthozoa</taxon>
        <taxon>Hexacorallia</taxon>
        <taxon>Actiniaria</taxon>
        <taxon>Edwardsiidae</taxon>
        <taxon>Nematostella</taxon>
    </lineage>
</organism>
<sequence length="89" mass="9618">MAPSAQVVVYTIRPEGEVVVDSLTVTVEKPFANEVSVSFSRDSAKPGDQVNLLATATPDSLVAFRVVDKSVLLMDKDNDITCNKVEHLV</sequence>
<dbReference type="Proteomes" id="UP000001593">
    <property type="component" value="Unassembled WGS sequence"/>
</dbReference>
<keyword evidence="2" id="KW-0882">Thioester bond</keyword>
<dbReference type="PANTHER" id="PTHR11412">
    <property type="entry name" value="MACROGLOBULIN / COMPLEMENT"/>
    <property type="match status" value="1"/>
</dbReference>
<protein>
    <recommendedName>
        <fullName evidence="3">Alpha-2-macroglobulin bait region domain-containing protein</fullName>
    </recommendedName>
</protein>
<evidence type="ECO:0000259" key="3">
    <source>
        <dbReference type="Pfam" id="PF07703"/>
    </source>
</evidence>
<dbReference type="InterPro" id="IPR011625">
    <property type="entry name" value="A2M_N_BRD"/>
</dbReference>
<evidence type="ECO:0000256" key="1">
    <source>
        <dbReference type="ARBA" id="ARBA00022729"/>
    </source>
</evidence>
<evidence type="ECO:0000256" key="2">
    <source>
        <dbReference type="ARBA" id="ARBA00022966"/>
    </source>
</evidence>
<dbReference type="InParanoid" id="A7STJ7"/>
<dbReference type="AlphaFoldDB" id="A7STJ7"/>
<dbReference type="STRING" id="45351.A7STJ7"/>
<dbReference type="HOGENOM" id="CLU_2457432_0_0_1"/>
<dbReference type="Pfam" id="PF07703">
    <property type="entry name" value="A2M_BRD"/>
    <property type="match status" value="1"/>
</dbReference>
<name>A7STJ7_NEMVE</name>